<comment type="similarity">
    <text evidence="1">Belongs to the UPF0065 (bug) family.</text>
</comment>
<dbReference type="AlphaFoldDB" id="A0A9X1Y9H7"/>
<dbReference type="Gene3D" id="3.40.190.150">
    <property type="entry name" value="Bordetella uptake gene, domain 1"/>
    <property type="match status" value="1"/>
</dbReference>
<evidence type="ECO:0000313" key="4">
    <source>
        <dbReference type="Proteomes" id="UP001139516"/>
    </source>
</evidence>
<dbReference type="PIRSF" id="PIRSF017082">
    <property type="entry name" value="YflP"/>
    <property type="match status" value="1"/>
</dbReference>
<dbReference type="PANTHER" id="PTHR42928:SF5">
    <property type="entry name" value="BLR1237 PROTEIN"/>
    <property type="match status" value="1"/>
</dbReference>
<dbReference type="Proteomes" id="UP001139516">
    <property type="component" value="Unassembled WGS sequence"/>
</dbReference>
<protein>
    <submittedName>
        <fullName evidence="3">Tripartite tricarboxylate transporter substrate binding protein</fullName>
    </submittedName>
</protein>
<dbReference type="InterPro" id="IPR005064">
    <property type="entry name" value="BUG"/>
</dbReference>
<organism evidence="3 4">
    <name type="scientific">Roseomonas acroporae</name>
    <dbReference type="NCBI Taxonomy" id="2937791"/>
    <lineage>
        <taxon>Bacteria</taxon>
        <taxon>Pseudomonadati</taxon>
        <taxon>Pseudomonadota</taxon>
        <taxon>Alphaproteobacteria</taxon>
        <taxon>Acetobacterales</taxon>
        <taxon>Roseomonadaceae</taxon>
        <taxon>Roseomonas</taxon>
    </lineage>
</organism>
<proteinExistence type="inferred from homology"/>
<gene>
    <name evidence="3" type="ORF">M0638_16405</name>
</gene>
<evidence type="ECO:0000256" key="2">
    <source>
        <dbReference type="SAM" id="SignalP"/>
    </source>
</evidence>
<feature type="chain" id="PRO_5040860584" evidence="2">
    <location>
        <begin position="44"/>
        <end position="340"/>
    </location>
</feature>
<dbReference type="EMBL" id="JALPRX010000071">
    <property type="protein sequence ID" value="MCK8785961.1"/>
    <property type="molecule type" value="Genomic_DNA"/>
</dbReference>
<keyword evidence="2" id="KW-0732">Signal</keyword>
<dbReference type="SUPFAM" id="SSF53850">
    <property type="entry name" value="Periplasmic binding protein-like II"/>
    <property type="match status" value="1"/>
</dbReference>
<accession>A0A9X1Y9H7</accession>
<name>A0A9X1Y9H7_9PROT</name>
<sequence length="340" mass="34877">MNRARPGRRPPGGAGARGRRIGRRLGAALALLLAAAAAAPAAAFPDRPPRILGGFAAGGTSDIVNRLTAEAVAPSFGVRPVVDIRTGANGFIAAAEAARSAPDGLTVVQCSTGLLTITPELPGAQLPIDPAQDLVPIANVAHSSQAMVVSSRSPYRSVGEFLAAARARPGTLTYASAGIGSVSHLSGARLARLGGLELVHVPYRGAAPGVLDVAAGRADTIITNLGDVVGQLGEGLRLLAFADGIGSPRFPGVPQLGDSVPGYAVSGWFGLCGPRGLPAALAERWVAALRAGFADPALRQRLEENGLVLRLEDTATFARTIATDRRDWGEVIRAARIRVE</sequence>
<comment type="caution">
    <text evidence="3">The sequence shown here is derived from an EMBL/GenBank/DDBJ whole genome shotgun (WGS) entry which is preliminary data.</text>
</comment>
<dbReference type="Pfam" id="PF03401">
    <property type="entry name" value="TctC"/>
    <property type="match status" value="1"/>
</dbReference>
<keyword evidence="4" id="KW-1185">Reference proteome</keyword>
<dbReference type="PANTHER" id="PTHR42928">
    <property type="entry name" value="TRICARBOXYLATE-BINDING PROTEIN"/>
    <property type="match status" value="1"/>
</dbReference>
<dbReference type="Gene3D" id="3.40.190.10">
    <property type="entry name" value="Periplasmic binding protein-like II"/>
    <property type="match status" value="1"/>
</dbReference>
<evidence type="ECO:0000256" key="1">
    <source>
        <dbReference type="ARBA" id="ARBA00006987"/>
    </source>
</evidence>
<feature type="signal peptide" evidence="2">
    <location>
        <begin position="1"/>
        <end position="43"/>
    </location>
</feature>
<dbReference type="InterPro" id="IPR042100">
    <property type="entry name" value="Bug_dom1"/>
</dbReference>
<evidence type="ECO:0000313" key="3">
    <source>
        <dbReference type="EMBL" id="MCK8785961.1"/>
    </source>
</evidence>
<dbReference type="CDD" id="cd07012">
    <property type="entry name" value="PBP2_Bug_TTT"/>
    <property type="match status" value="1"/>
</dbReference>
<dbReference type="RefSeq" id="WP_248668080.1">
    <property type="nucleotide sequence ID" value="NZ_JALPRX010000071.1"/>
</dbReference>
<reference evidence="3" key="1">
    <citation type="submission" date="2022-04" db="EMBL/GenBank/DDBJ databases">
        <title>Roseomonas acroporae sp. nov., isolated from coral Acropora digitifera.</title>
        <authorList>
            <person name="Sun H."/>
        </authorList>
    </citation>
    <scope>NUCLEOTIDE SEQUENCE</scope>
    <source>
        <strain evidence="3">NAR14</strain>
    </source>
</reference>